<sequence length="68" mass="7539">MVGGEHSAPPLRITDQIFAVGHEPVGVRVTPYHKPHAIRQILNSVWWLGFRVVKGLLLWSLGENGNSV</sequence>
<dbReference type="Proteomes" id="UP000886595">
    <property type="component" value="Unassembled WGS sequence"/>
</dbReference>
<organism evidence="1 2">
    <name type="scientific">Brassica carinata</name>
    <name type="common">Ethiopian mustard</name>
    <name type="synonym">Abyssinian cabbage</name>
    <dbReference type="NCBI Taxonomy" id="52824"/>
    <lineage>
        <taxon>Eukaryota</taxon>
        <taxon>Viridiplantae</taxon>
        <taxon>Streptophyta</taxon>
        <taxon>Embryophyta</taxon>
        <taxon>Tracheophyta</taxon>
        <taxon>Spermatophyta</taxon>
        <taxon>Magnoliopsida</taxon>
        <taxon>eudicotyledons</taxon>
        <taxon>Gunneridae</taxon>
        <taxon>Pentapetalae</taxon>
        <taxon>rosids</taxon>
        <taxon>malvids</taxon>
        <taxon>Brassicales</taxon>
        <taxon>Brassicaceae</taxon>
        <taxon>Brassiceae</taxon>
        <taxon>Brassica</taxon>
    </lineage>
</organism>
<name>A0A8X7SGZ5_BRACI</name>
<evidence type="ECO:0000313" key="1">
    <source>
        <dbReference type="EMBL" id="KAG2306859.1"/>
    </source>
</evidence>
<proteinExistence type="predicted"/>
<evidence type="ECO:0000313" key="2">
    <source>
        <dbReference type="Proteomes" id="UP000886595"/>
    </source>
</evidence>
<dbReference type="EMBL" id="JAAMPC010000006">
    <property type="protein sequence ID" value="KAG2306859.1"/>
    <property type="molecule type" value="Genomic_DNA"/>
</dbReference>
<comment type="caution">
    <text evidence="1">The sequence shown here is derived from an EMBL/GenBank/DDBJ whole genome shotgun (WGS) entry which is preliminary data.</text>
</comment>
<accession>A0A8X7SGZ5</accession>
<dbReference type="AlphaFoldDB" id="A0A8X7SGZ5"/>
<gene>
    <name evidence="1" type="ORF">Bca52824_026607</name>
</gene>
<reference evidence="1 2" key="1">
    <citation type="submission" date="2020-02" db="EMBL/GenBank/DDBJ databases">
        <authorList>
            <person name="Ma Q."/>
            <person name="Huang Y."/>
            <person name="Song X."/>
            <person name="Pei D."/>
        </authorList>
    </citation>
    <scope>NUCLEOTIDE SEQUENCE [LARGE SCALE GENOMIC DNA]</scope>
    <source>
        <strain evidence="1">Sxm20200214</strain>
        <tissue evidence="1">Leaf</tissue>
    </source>
</reference>
<protein>
    <submittedName>
        <fullName evidence="1">Uncharacterized protein</fullName>
    </submittedName>
</protein>
<keyword evidence="2" id="KW-1185">Reference proteome</keyword>